<keyword evidence="3" id="KW-1185">Reference proteome</keyword>
<proteinExistence type="predicted"/>
<comment type="caution">
    <text evidence="2">The sequence shown here is derived from an EMBL/GenBank/DDBJ whole genome shotgun (WGS) entry which is preliminary data.</text>
</comment>
<evidence type="ECO:0000313" key="3">
    <source>
        <dbReference type="Proteomes" id="UP001201273"/>
    </source>
</evidence>
<name>A0ABS8WBV0_9GAMM</name>
<evidence type="ECO:0000256" key="1">
    <source>
        <dbReference type="SAM" id="Phobius"/>
    </source>
</evidence>
<dbReference type="EMBL" id="JAIMJA010000013">
    <property type="protein sequence ID" value="MCE2595755.1"/>
    <property type="molecule type" value="Genomic_DNA"/>
</dbReference>
<feature type="transmembrane region" description="Helical" evidence="1">
    <location>
        <begin position="92"/>
        <end position="116"/>
    </location>
</feature>
<dbReference type="Pfam" id="PF11158">
    <property type="entry name" value="DUF2938"/>
    <property type="match status" value="1"/>
</dbReference>
<reference evidence="2 3" key="1">
    <citation type="journal article" date="2022" name="Environ. Microbiol. Rep.">
        <title>Eco-phylogenetic analyses reveal divergent evolution of vitamin B12 metabolism in the marine bacterial family 'Psychromonadaceae'.</title>
        <authorList>
            <person name="Jin X."/>
            <person name="Yang Y."/>
            <person name="Cao H."/>
            <person name="Gao B."/>
            <person name="Zhao Z."/>
        </authorList>
    </citation>
    <scope>NUCLEOTIDE SEQUENCE [LARGE SCALE GENOMIC DNA]</scope>
    <source>
        <strain evidence="2 3">MKS20</strain>
    </source>
</reference>
<feature type="transmembrane region" description="Helical" evidence="1">
    <location>
        <begin position="67"/>
        <end position="86"/>
    </location>
</feature>
<protein>
    <submittedName>
        <fullName evidence="2">DUF2938 domain-containing protein</fullName>
    </submittedName>
</protein>
<keyword evidence="1" id="KW-1133">Transmembrane helix</keyword>
<accession>A0ABS8WBV0</accession>
<feature type="transmembrane region" description="Helical" evidence="1">
    <location>
        <begin position="137"/>
        <end position="157"/>
    </location>
</feature>
<sequence length="163" mass="17454">MSNLMAVFFIGIGATAVMDLWSILRKSLFGIALPNYGMVGRWLAYMRHGKFRHDSIAASAPKQGEHFIGWIAHYLIGITFAAVLVGTAGKTWILNPTIGAALVVGVATTVAPFLLMQPGMGAGFASSRTPKPNSARLHSIINHAVFGLGLYASGWALKLYCSF</sequence>
<dbReference type="InterPro" id="IPR021329">
    <property type="entry name" value="DUF2938"/>
</dbReference>
<organism evidence="2 3">
    <name type="scientific">Motilimonas cestriensis</name>
    <dbReference type="NCBI Taxonomy" id="2742685"/>
    <lineage>
        <taxon>Bacteria</taxon>
        <taxon>Pseudomonadati</taxon>
        <taxon>Pseudomonadota</taxon>
        <taxon>Gammaproteobacteria</taxon>
        <taxon>Alteromonadales</taxon>
        <taxon>Alteromonadales genera incertae sedis</taxon>
        <taxon>Motilimonas</taxon>
    </lineage>
</organism>
<feature type="transmembrane region" description="Helical" evidence="1">
    <location>
        <begin position="26"/>
        <end position="46"/>
    </location>
</feature>
<dbReference type="Proteomes" id="UP001201273">
    <property type="component" value="Unassembled WGS sequence"/>
</dbReference>
<gene>
    <name evidence="2" type="ORF">K6Y31_13165</name>
</gene>
<keyword evidence="1" id="KW-0472">Membrane</keyword>
<dbReference type="RefSeq" id="WP_233053426.1">
    <property type="nucleotide sequence ID" value="NZ_JAIMJA010000013.1"/>
</dbReference>
<evidence type="ECO:0000313" key="2">
    <source>
        <dbReference type="EMBL" id="MCE2595755.1"/>
    </source>
</evidence>
<keyword evidence="1" id="KW-0812">Transmembrane</keyword>